<dbReference type="EMBL" id="BRYB01002943">
    <property type="protein sequence ID" value="GMI27897.1"/>
    <property type="molecule type" value="Genomic_DNA"/>
</dbReference>
<evidence type="ECO:0000313" key="6">
    <source>
        <dbReference type="Proteomes" id="UP001165060"/>
    </source>
</evidence>
<sequence length="398" mass="43048">MTSLDPTPDPDSVEWFGSSPINNCYCNECDVTPIVGRMWRSATVPDYDHCDRCHGPNPLGTAEEPAEEHNNEDHDAGPFLLDTTGGDMGPFARAWSLVNRYHVNAATELVSCRVHHTPSYGLLPGRQLALSHLFMYWRGGVEEDLAAHQVFCKVFSEYDEHPFPLDNLNVRSACAELVRFFDAATLARAELLRSEPHEVAEAAAAEALLGTPGPPLILPPAASQGPPADFLLALDNEGCTPLHILCSMIWFPLELLRLLIREAPGAMSIRCGDSMLPLDTLRETAGTLDLDMRLEGVSKETRDHIASAIELLAASGEAVERGDRRALGKLVGLSHRQTLSVATRVAVLGSFRQVQAGTAVLPPGGTCRLGRLDGQLAVANFLGGRGGSDVWSVILSFL</sequence>
<evidence type="ECO:0000313" key="5">
    <source>
        <dbReference type="EMBL" id="GMI27897.1"/>
    </source>
</evidence>
<dbReference type="Pfam" id="PF00569">
    <property type="entry name" value="ZZ"/>
    <property type="match status" value="1"/>
</dbReference>
<dbReference type="SUPFAM" id="SSF57850">
    <property type="entry name" value="RING/U-box"/>
    <property type="match status" value="1"/>
</dbReference>
<dbReference type="InterPro" id="IPR043145">
    <property type="entry name" value="Znf_ZZ_sf"/>
</dbReference>
<dbReference type="InterPro" id="IPR000433">
    <property type="entry name" value="Znf_ZZ"/>
</dbReference>
<keyword evidence="3" id="KW-0862">Zinc</keyword>
<evidence type="ECO:0000256" key="3">
    <source>
        <dbReference type="ARBA" id="ARBA00022833"/>
    </source>
</evidence>
<keyword evidence="2" id="KW-0863">Zinc-finger</keyword>
<dbReference type="Proteomes" id="UP001165060">
    <property type="component" value="Unassembled WGS sequence"/>
</dbReference>
<feature type="domain" description="ZZ-type" evidence="4">
    <location>
        <begin position="25"/>
        <end position="54"/>
    </location>
</feature>
<evidence type="ECO:0000256" key="2">
    <source>
        <dbReference type="ARBA" id="ARBA00022771"/>
    </source>
</evidence>
<evidence type="ECO:0000256" key="1">
    <source>
        <dbReference type="ARBA" id="ARBA00022723"/>
    </source>
</evidence>
<keyword evidence="6" id="KW-1185">Reference proteome</keyword>
<name>A0ABQ6MK09_9STRA</name>
<evidence type="ECO:0000259" key="4">
    <source>
        <dbReference type="Pfam" id="PF00569"/>
    </source>
</evidence>
<proteinExistence type="predicted"/>
<comment type="caution">
    <text evidence="5">The sequence shown here is derived from an EMBL/GenBank/DDBJ whole genome shotgun (WGS) entry which is preliminary data.</text>
</comment>
<dbReference type="Gene3D" id="3.30.60.90">
    <property type="match status" value="1"/>
</dbReference>
<organism evidence="5 6">
    <name type="scientific">Tetraparma gracilis</name>
    <dbReference type="NCBI Taxonomy" id="2962635"/>
    <lineage>
        <taxon>Eukaryota</taxon>
        <taxon>Sar</taxon>
        <taxon>Stramenopiles</taxon>
        <taxon>Ochrophyta</taxon>
        <taxon>Bolidophyceae</taxon>
        <taxon>Parmales</taxon>
        <taxon>Triparmaceae</taxon>
        <taxon>Tetraparma</taxon>
    </lineage>
</organism>
<protein>
    <recommendedName>
        <fullName evidence="4">ZZ-type domain-containing protein</fullName>
    </recommendedName>
</protein>
<reference evidence="5 6" key="1">
    <citation type="journal article" date="2023" name="Commun. Biol.">
        <title>Genome analysis of Parmales, the sister group of diatoms, reveals the evolutionary specialization of diatoms from phago-mixotrophs to photoautotrophs.</title>
        <authorList>
            <person name="Ban H."/>
            <person name="Sato S."/>
            <person name="Yoshikawa S."/>
            <person name="Yamada K."/>
            <person name="Nakamura Y."/>
            <person name="Ichinomiya M."/>
            <person name="Sato N."/>
            <person name="Blanc-Mathieu R."/>
            <person name="Endo H."/>
            <person name="Kuwata A."/>
            <person name="Ogata H."/>
        </authorList>
    </citation>
    <scope>NUCLEOTIDE SEQUENCE [LARGE SCALE GENOMIC DNA]</scope>
</reference>
<gene>
    <name evidence="5" type="ORF">TeGR_g12482</name>
</gene>
<accession>A0ABQ6MK09</accession>
<keyword evidence="1" id="KW-0479">Metal-binding</keyword>